<evidence type="ECO:0000313" key="1">
    <source>
        <dbReference type="EMBL" id="MBB4009132.1"/>
    </source>
</evidence>
<reference evidence="2 3" key="1">
    <citation type="submission" date="2016-09" db="EMBL/GenBank/DDBJ databases">
        <title>Rhizobium oryziradicis sp. nov., isolated from the root of rice.</title>
        <authorList>
            <person name="Zhao J."/>
            <person name="Zhang X."/>
        </authorList>
    </citation>
    <scope>NUCLEOTIDE SEQUENCE [LARGE SCALE GENOMIC DNA]</scope>
    <source>
        <strain evidence="2 3">14971</strain>
    </source>
</reference>
<protein>
    <recommendedName>
        <fullName evidence="5">Glycosyltransferase 2-like domain-containing protein</fullName>
    </recommendedName>
</protein>
<comment type="caution">
    <text evidence="2">The sequence shown here is derived from an EMBL/GenBank/DDBJ whole genome shotgun (WGS) entry which is preliminary data.</text>
</comment>
<dbReference type="AlphaFoldDB" id="A0A1Q9A1Y1"/>
<keyword evidence="3" id="KW-1185">Reference proteome</keyword>
<evidence type="ECO:0000313" key="2">
    <source>
        <dbReference type="EMBL" id="OLP48578.1"/>
    </source>
</evidence>
<dbReference type="EMBL" id="JACIED010000004">
    <property type="protein sequence ID" value="MBB4009132.1"/>
    <property type="molecule type" value="Genomic_DNA"/>
</dbReference>
<sequence>MSLLSIVLPSRRSLDQSRFSLETALIYAEKRDAVLIVSDNSGDPAKEEWLKRLGKRIRYISSDAKDGMSNLLNALAYVETPFLLPFADDDAIYVLDDRPPLDLADLPSDVIGVRPQTMNWRNDRGVVDVITASLDGERPSDRIYQYSDSAGGNNALYYSIYRSSLFSGVLRIFWDHHPTRGAYCDWSFVVTFLCCGKMLYDPALIYCYDVGQWNTPKAVDASVIDLLRQVGLPEIALHFQQFLMFLDVHSLLCWRDLPLTAIDRDDAMSINVKANLDGFRKRVARDPHLYSQEVKDAVGALGAETDPNRLFAAILPVADILKPGLADGYRRYLAVLT</sequence>
<organism evidence="2 3">
    <name type="scientific">Allorhizobium taibaishanense</name>
    <dbReference type="NCBI Taxonomy" id="887144"/>
    <lineage>
        <taxon>Bacteria</taxon>
        <taxon>Pseudomonadati</taxon>
        <taxon>Pseudomonadota</taxon>
        <taxon>Alphaproteobacteria</taxon>
        <taxon>Hyphomicrobiales</taxon>
        <taxon>Rhizobiaceae</taxon>
        <taxon>Rhizobium/Agrobacterium group</taxon>
        <taxon>Allorhizobium</taxon>
    </lineage>
</organism>
<name>A0A1Q9A1Y1_9HYPH</name>
<dbReference type="Proteomes" id="UP000544107">
    <property type="component" value="Unassembled WGS sequence"/>
</dbReference>
<dbReference type="InterPro" id="IPR029044">
    <property type="entry name" value="Nucleotide-diphossugar_trans"/>
</dbReference>
<proteinExistence type="predicted"/>
<evidence type="ECO:0000313" key="4">
    <source>
        <dbReference type="Proteomes" id="UP000544107"/>
    </source>
</evidence>
<evidence type="ECO:0008006" key="5">
    <source>
        <dbReference type="Google" id="ProtNLM"/>
    </source>
</evidence>
<dbReference type="Proteomes" id="UP000185598">
    <property type="component" value="Unassembled WGS sequence"/>
</dbReference>
<dbReference type="RefSeq" id="WP_075615892.1">
    <property type="nucleotide sequence ID" value="NZ_JACIED010000004.1"/>
</dbReference>
<accession>A0A1Q9A1Y1</accession>
<gene>
    <name evidence="2" type="ORF">BJF91_01090</name>
    <name evidence="1" type="ORF">GGQ71_003414</name>
</gene>
<dbReference type="EMBL" id="MKIN01000023">
    <property type="protein sequence ID" value="OLP48578.1"/>
    <property type="molecule type" value="Genomic_DNA"/>
</dbReference>
<evidence type="ECO:0000313" key="3">
    <source>
        <dbReference type="Proteomes" id="UP000185598"/>
    </source>
</evidence>
<dbReference type="SUPFAM" id="SSF53448">
    <property type="entry name" value="Nucleotide-diphospho-sugar transferases"/>
    <property type="match status" value="1"/>
</dbReference>
<reference evidence="1 4" key="2">
    <citation type="submission" date="2020-08" db="EMBL/GenBank/DDBJ databases">
        <title>Genomic Encyclopedia of Type Strains, Phase IV (KMG-IV): sequencing the most valuable type-strain genomes for metagenomic binning, comparative biology and taxonomic classification.</title>
        <authorList>
            <person name="Goeker M."/>
        </authorList>
    </citation>
    <scope>NUCLEOTIDE SEQUENCE [LARGE SCALE GENOMIC DNA]</scope>
    <source>
        <strain evidence="1 4">DSM 100021</strain>
    </source>
</reference>
<dbReference type="OrthoDB" id="8396039at2"/>